<dbReference type="PATRIC" id="fig|348151.3.peg.1046"/>
<evidence type="ECO:0000256" key="4">
    <source>
        <dbReference type="ARBA" id="ARBA00013208"/>
    </source>
</evidence>
<comment type="subcellular location">
    <subcellularLocation>
        <location evidence="2">Cell membrane</location>
        <topology evidence="2">Single-pass type II membrane protein</topology>
    </subcellularLocation>
    <subcellularLocation>
        <location evidence="7">Membrane</location>
        <topology evidence="7">Single-pass type II membrane protein</topology>
    </subcellularLocation>
</comment>
<dbReference type="Proteomes" id="UP000321429">
    <property type="component" value="Unassembled WGS sequence"/>
</dbReference>
<dbReference type="Pfam" id="PF10502">
    <property type="entry name" value="Peptidase_S26"/>
    <property type="match status" value="1"/>
</dbReference>
<keyword evidence="5 7" id="KW-0378">Hydrolase</keyword>
<comment type="similarity">
    <text evidence="3 7">Belongs to the peptidase S26 family.</text>
</comment>
<accession>A0A0R2KVB9</accession>
<dbReference type="InterPro" id="IPR036286">
    <property type="entry name" value="LexA/Signal_pep-like_sf"/>
</dbReference>
<feature type="domain" description="Peptidase S26" evidence="8">
    <location>
        <begin position="29"/>
        <end position="196"/>
    </location>
</feature>
<evidence type="ECO:0000259" key="8">
    <source>
        <dbReference type="Pfam" id="PF10502"/>
    </source>
</evidence>
<reference evidence="9 12" key="2">
    <citation type="submission" date="2019-07" db="EMBL/GenBank/DDBJ databases">
        <title>Whole genome shotgun sequence of Lactobacillus siliginis NBRC 101315.</title>
        <authorList>
            <person name="Hosoyama A."/>
            <person name="Uohara A."/>
            <person name="Ohji S."/>
            <person name="Ichikawa N."/>
        </authorList>
    </citation>
    <scope>NUCLEOTIDE SEQUENCE [LARGE SCALE GENOMIC DNA]</scope>
    <source>
        <strain evidence="9 12">NBRC 101315</strain>
    </source>
</reference>
<dbReference type="InterPro" id="IPR000223">
    <property type="entry name" value="Pept_S26A_signal_pept_1"/>
</dbReference>
<evidence type="ECO:0000256" key="7">
    <source>
        <dbReference type="RuleBase" id="RU362042"/>
    </source>
</evidence>
<keyword evidence="7" id="KW-0812">Transmembrane</keyword>
<evidence type="ECO:0000313" key="11">
    <source>
        <dbReference type="Proteomes" id="UP000051139"/>
    </source>
</evidence>
<organism evidence="10 11">
    <name type="scientific">Furfurilactobacillus siliginis</name>
    <dbReference type="NCBI Taxonomy" id="348151"/>
    <lineage>
        <taxon>Bacteria</taxon>
        <taxon>Bacillati</taxon>
        <taxon>Bacillota</taxon>
        <taxon>Bacilli</taxon>
        <taxon>Lactobacillales</taxon>
        <taxon>Lactobacillaceae</taxon>
        <taxon>Furfurilactobacillus</taxon>
    </lineage>
</organism>
<evidence type="ECO:0000256" key="5">
    <source>
        <dbReference type="ARBA" id="ARBA00022801"/>
    </source>
</evidence>
<protein>
    <recommendedName>
        <fullName evidence="4 7">Signal peptidase I</fullName>
        <ecNumber evidence="4 7">3.4.21.89</ecNumber>
    </recommendedName>
</protein>
<dbReference type="Gene3D" id="2.10.109.10">
    <property type="entry name" value="Umud Fragment, subunit A"/>
    <property type="match status" value="1"/>
</dbReference>
<sequence>MELNDNDGRMVETMQRSRKLLKNIGGILLPILIGVVVALLIRSTVFEFARVDGPSMQPNLQDTERVAMLKLAPIHRNSVVIFDAQGEDPNATSHINYVKRVVGLPGDEISSRKGRLYVNGKQLSQAYIGMSQRTTGTGDWTLQSLGEDHEWAHPATRVPKDHYFVLGDHRSVSNDSRYWGFVDRNKIAGVVKVPFWTGDKVARHNINRLAQK</sequence>
<keyword evidence="7" id="KW-0472">Membrane</keyword>
<dbReference type="GO" id="GO:0005886">
    <property type="term" value="C:plasma membrane"/>
    <property type="evidence" value="ECO:0007669"/>
    <property type="project" value="UniProtKB-SubCell"/>
</dbReference>
<dbReference type="EMBL" id="JQCB01000023">
    <property type="protein sequence ID" value="KRN93519.1"/>
    <property type="molecule type" value="Genomic_DNA"/>
</dbReference>
<dbReference type="PRINTS" id="PR00727">
    <property type="entry name" value="LEADERPTASE"/>
</dbReference>
<keyword evidence="11" id="KW-1185">Reference proteome</keyword>
<feature type="transmembrane region" description="Helical" evidence="7">
    <location>
        <begin position="20"/>
        <end position="41"/>
    </location>
</feature>
<dbReference type="EC" id="3.4.21.89" evidence="4 7"/>
<comment type="catalytic activity">
    <reaction evidence="1 7">
        <text>Cleavage of hydrophobic, N-terminal signal or leader sequences from secreted and periplasmic proteins.</text>
        <dbReference type="EC" id="3.4.21.89"/>
    </reaction>
</comment>
<evidence type="ECO:0000256" key="1">
    <source>
        <dbReference type="ARBA" id="ARBA00000677"/>
    </source>
</evidence>
<dbReference type="GO" id="GO:0006465">
    <property type="term" value="P:signal peptide processing"/>
    <property type="evidence" value="ECO:0007669"/>
    <property type="project" value="InterPro"/>
</dbReference>
<dbReference type="InterPro" id="IPR019758">
    <property type="entry name" value="Pept_S26A_signal_pept_1_CS"/>
</dbReference>
<reference evidence="10 11" key="1">
    <citation type="journal article" date="2015" name="Genome Announc.">
        <title>Expanding the biotechnology potential of lactobacilli through comparative genomics of 213 strains and associated genera.</title>
        <authorList>
            <person name="Sun Z."/>
            <person name="Harris H.M."/>
            <person name="McCann A."/>
            <person name="Guo C."/>
            <person name="Argimon S."/>
            <person name="Zhang W."/>
            <person name="Yang X."/>
            <person name="Jeffery I.B."/>
            <person name="Cooney J.C."/>
            <person name="Kagawa T.F."/>
            <person name="Liu W."/>
            <person name="Song Y."/>
            <person name="Salvetti E."/>
            <person name="Wrobel A."/>
            <person name="Rasinkangas P."/>
            <person name="Parkhill J."/>
            <person name="Rea M.C."/>
            <person name="O'Sullivan O."/>
            <person name="Ritari J."/>
            <person name="Douillard F.P."/>
            <person name="Paul Ross R."/>
            <person name="Yang R."/>
            <person name="Briner A.E."/>
            <person name="Felis G.E."/>
            <person name="de Vos W.M."/>
            <person name="Barrangou R."/>
            <person name="Klaenhammer T.R."/>
            <person name="Caufield P.W."/>
            <person name="Cui Y."/>
            <person name="Zhang H."/>
            <person name="O'Toole P.W."/>
        </authorList>
    </citation>
    <scope>NUCLEOTIDE SEQUENCE [LARGE SCALE GENOMIC DNA]</scope>
    <source>
        <strain evidence="10 11">DSM 22696</strain>
    </source>
</reference>
<evidence type="ECO:0000256" key="2">
    <source>
        <dbReference type="ARBA" id="ARBA00004401"/>
    </source>
</evidence>
<dbReference type="PANTHER" id="PTHR43390">
    <property type="entry name" value="SIGNAL PEPTIDASE I"/>
    <property type="match status" value="1"/>
</dbReference>
<evidence type="ECO:0000256" key="3">
    <source>
        <dbReference type="ARBA" id="ARBA00009370"/>
    </source>
</evidence>
<dbReference type="Proteomes" id="UP000051139">
    <property type="component" value="Unassembled WGS sequence"/>
</dbReference>
<dbReference type="STRING" id="348151.IV55_GL001024"/>
<dbReference type="GO" id="GO:0004252">
    <property type="term" value="F:serine-type endopeptidase activity"/>
    <property type="evidence" value="ECO:0007669"/>
    <property type="project" value="InterPro"/>
</dbReference>
<evidence type="ECO:0000313" key="10">
    <source>
        <dbReference type="EMBL" id="KRN93519.1"/>
    </source>
</evidence>
<name>A0A0R2KVB9_9LACO</name>
<dbReference type="AlphaFoldDB" id="A0A0R2KVB9"/>
<evidence type="ECO:0000313" key="9">
    <source>
        <dbReference type="EMBL" id="GEK29416.1"/>
    </source>
</evidence>
<feature type="active site" evidence="6">
    <location>
        <position position="99"/>
    </location>
</feature>
<proteinExistence type="inferred from homology"/>
<feature type="active site" evidence="6">
    <location>
        <position position="55"/>
    </location>
</feature>
<dbReference type="GO" id="GO:0009003">
    <property type="term" value="F:signal peptidase activity"/>
    <property type="evidence" value="ECO:0007669"/>
    <property type="project" value="UniProtKB-EC"/>
</dbReference>
<dbReference type="PANTHER" id="PTHR43390:SF1">
    <property type="entry name" value="CHLOROPLAST PROCESSING PEPTIDASE"/>
    <property type="match status" value="1"/>
</dbReference>
<dbReference type="SUPFAM" id="SSF51306">
    <property type="entry name" value="LexA/Signal peptidase"/>
    <property type="match status" value="1"/>
</dbReference>
<gene>
    <name evidence="9" type="primary">sip3</name>
    <name evidence="10" type="ORF">IV55_GL001024</name>
    <name evidence="9" type="ORF">LSI01_17270</name>
</gene>
<evidence type="ECO:0000313" key="12">
    <source>
        <dbReference type="Proteomes" id="UP000321429"/>
    </source>
</evidence>
<dbReference type="CDD" id="cd06530">
    <property type="entry name" value="S26_SPase_I"/>
    <property type="match status" value="1"/>
</dbReference>
<comment type="caution">
    <text evidence="10">The sequence shown here is derived from an EMBL/GenBank/DDBJ whole genome shotgun (WGS) entry which is preliminary data.</text>
</comment>
<dbReference type="NCBIfam" id="TIGR02227">
    <property type="entry name" value="sigpep_I_bact"/>
    <property type="match status" value="1"/>
</dbReference>
<dbReference type="PROSITE" id="PS00761">
    <property type="entry name" value="SPASE_I_3"/>
    <property type="match status" value="1"/>
</dbReference>
<evidence type="ECO:0000256" key="6">
    <source>
        <dbReference type="PIRSR" id="PIRSR600223-1"/>
    </source>
</evidence>
<keyword evidence="7" id="KW-1133">Transmembrane helix</keyword>
<keyword evidence="7" id="KW-0645">Protease</keyword>
<dbReference type="EMBL" id="BJUD01000053">
    <property type="protein sequence ID" value="GEK29416.1"/>
    <property type="molecule type" value="Genomic_DNA"/>
</dbReference>
<dbReference type="InterPro" id="IPR019533">
    <property type="entry name" value="Peptidase_S26"/>
</dbReference>